<protein>
    <submittedName>
        <fullName evidence="3">Putative membrane protein</fullName>
    </submittedName>
</protein>
<keyword evidence="2" id="KW-0812">Transmembrane</keyword>
<keyword evidence="2" id="KW-0472">Membrane</keyword>
<gene>
    <name evidence="3" type="ORF">BGL_2c23190</name>
</gene>
<reference evidence="3 4" key="2">
    <citation type="journal article" date="2016" name="Appl. Microbiol. Biotechnol.">
        <title>Mutations improving production and secretion of extracellular lipase by Burkholderia glumae PG1.</title>
        <authorList>
            <person name="Knapp A."/>
            <person name="Voget S."/>
            <person name="Gao R."/>
            <person name="Zaburannyi N."/>
            <person name="Krysciak D."/>
            <person name="Breuer M."/>
            <person name="Hauer B."/>
            <person name="Streit W.R."/>
            <person name="Muller R."/>
            <person name="Daniel R."/>
            <person name="Jaeger K.E."/>
        </authorList>
    </citation>
    <scope>NUCLEOTIDE SEQUENCE [LARGE SCALE GENOMIC DNA]</scope>
    <source>
        <strain evidence="3 4">PG1</strain>
    </source>
</reference>
<organism evidence="3 4">
    <name type="scientific">Burkholderia plantarii</name>
    <dbReference type="NCBI Taxonomy" id="41899"/>
    <lineage>
        <taxon>Bacteria</taxon>
        <taxon>Pseudomonadati</taxon>
        <taxon>Pseudomonadota</taxon>
        <taxon>Betaproteobacteria</taxon>
        <taxon>Burkholderiales</taxon>
        <taxon>Burkholderiaceae</taxon>
        <taxon>Burkholderia</taxon>
    </lineage>
</organism>
<dbReference type="InterPro" id="IPR025961">
    <property type="entry name" value="Metal_resist"/>
</dbReference>
<dbReference type="AlphaFoldDB" id="A0A0B6S405"/>
<dbReference type="RefSeq" id="WP_042628670.1">
    <property type="nucleotide sequence ID" value="NZ_CP002581.1"/>
</dbReference>
<proteinExistence type="predicted"/>
<name>A0A0B6S405_BURPL</name>
<keyword evidence="2" id="KW-1133">Transmembrane helix</keyword>
<dbReference type="KEGG" id="bgp:BGL_2c23190"/>
<accession>A0A0B6S405</accession>
<reference evidence="4" key="1">
    <citation type="submission" date="2011-03" db="EMBL/GenBank/DDBJ databases">
        <authorList>
            <person name="Voget S."/>
            <person name="Streit W.R."/>
            <person name="Jaeger K.E."/>
            <person name="Daniel R."/>
        </authorList>
    </citation>
    <scope>NUCLEOTIDE SEQUENCE [LARGE SCALE GENOMIC DNA]</scope>
    <source>
        <strain evidence="4">PG1</strain>
    </source>
</reference>
<dbReference type="EMBL" id="CP002581">
    <property type="protein sequence ID" value="AJK50378.1"/>
    <property type="molecule type" value="Genomic_DNA"/>
</dbReference>
<dbReference type="Proteomes" id="UP000031838">
    <property type="component" value="Chromosome 2"/>
</dbReference>
<evidence type="ECO:0000256" key="2">
    <source>
        <dbReference type="SAM" id="Phobius"/>
    </source>
</evidence>
<dbReference type="HOGENOM" id="CLU_108824_0_0_4"/>
<keyword evidence="4" id="KW-1185">Reference proteome</keyword>
<dbReference type="Pfam" id="PF13801">
    <property type="entry name" value="Metal_resist"/>
    <property type="match status" value="1"/>
</dbReference>
<feature type="transmembrane region" description="Helical" evidence="2">
    <location>
        <begin position="9"/>
        <end position="32"/>
    </location>
</feature>
<evidence type="ECO:0000313" key="3">
    <source>
        <dbReference type="EMBL" id="AJK50378.1"/>
    </source>
</evidence>
<evidence type="ECO:0000313" key="4">
    <source>
        <dbReference type="Proteomes" id="UP000031838"/>
    </source>
</evidence>
<sequence>MRWPSCRTLLVLSLVFNVFLLGGIGGALYRWLGDEHAIVAQRNRNLRFAADGLPAAYKQAFAAMLKAQRQEAKPLAQAARDGRRSVAQLLVAPGFDRAAIDAALARTREADFEQRRRLEESIVGFAEALPPAERAGLAQGLQRRGSFQLPAPASTAQTSH</sequence>
<evidence type="ECO:0000256" key="1">
    <source>
        <dbReference type="SAM" id="MobiDB-lite"/>
    </source>
</evidence>
<feature type="region of interest" description="Disordered" evidence="1">
    <location>
        <begin position="137"/>
        <end position="160"/>
    </location>
</feature>